<dbReference type="GO" id="GO:0016787">
    <property type="term" value="F:hydrolase activity"/>
    <property type="evidence" value="ECO:0007669"/>
    <property type="project" value="UniProtKB-KW"/>
</dbReference>
<sequence length="661" mass="71418">MLLPTLRLLPLLLLPLPALSAITVHGQIPIAQTSTTPFDPAVPAVTTLAAYNDTILVPPPVPDPIPATSYTISMPREASAVQGLSIPHVGAAFWGFSIEMSVINQVLGKNSSLIQVPFLNLMQNLVKRAGSVVIRLGGNTQERAALVDEIENYSVIAKEQIESGRTTRTPAVVYSMDMFYLANNISQLTNVKWFMGIPFNDSVSWRLQIAEHGQTILGDNLLGLQAGNEPDFYSGNGVRESTYSPWDYFGEVGTLIETIDANVNIPNKNMLIAPSLGGGGRGWFPEQIWDTGFLTTYVDRLYALTVEHYPNNNCFVQFGVGSLVVPQEVFSTYLRHSSGKNLIAPYLNSTMLAQTVNKPFIMFETNSASCGGFQGISDSYGAALWALDYGLQMAHSNFTNALMHVGGQNVFYNPFTAPPTNQTSFNEWTIGAIYYSALVAAEVFGKTNTSRIIDIAANEDSIFTPAYAIYEEGTFSKMALFNYIDDPSGASDLTVSISVPNAGVPGSVRVKYLEASSVSVKNISWAGQTFGGKYEVDGRLKGDLNIVTIQCDQAANACQIPVRAPGFALVFMRENDAALEVGQATQTFPTTVYTKGRNTATVDPAVLATSNGHSEKDRLNLGSTSHGSMSGAFGREMLLRGAMVLLVGMMGSIIFLTGMLR</sequence>
<dbReference type="EMBL" id="ML213650">
    <property type="protein sequence ID" value="TFK33314.1"/>
    <property type="molecule type" value="Genomic_DNA"/>
</dbReference>
<accession>A0A5C3LJN6</accession>
<dbReference type="AlphaFoldDB" id="A0A5C3LJN6"/>
<feature type="transmembrane region" description="Helical" evidence="1">
    <location>
        <begin position="637"/>
        <end position="660"/>
    </location>
</feature>
<dbReference type="PANTHER" id="PTHR36183:SF2">
    <property type="entry name" value="BETA-GLUCURONIDASE C-TERMINAL DOMAIN-CONTAINING PROTEIN"/>
    <property type="match status" value="1"/>
</dbReference>
<dbReference type="Proteomes" id="UP000308652">
    <property type="component" value="Unassembled WGS sequence"/>
</dbReference>
<evidence type="ECO:0000256" key="1">
    <source>
        <dbReference type="SAM" id="Phobius"/>
    </source>
</evidence>
<keyword evidence="1" id="KW-0812">Transmembrane</keyword>
<dbReference type="OrthoDB" id="2796951at2759"/>
<evidence type="ECO:0000313" key="4">
    <source>
        <dbReference type="EMBL" id="TFK33314.1"/>
    </source>
</evidence>
<dbReference type="InterPro" id="IPR031728">
    <property type="entry name" value="GlcAase_C"/>
</dbReference>
<name>A0A5C3LJN6_9AGAR</name>
<keyword evidence="4" id="KW-0378">Hydrolase</keyword>
<feature type="chain" id="PRO_5023039457" evidence="2">
    <location>
        <begin position="22"/>
        <end position="661"/>
    </location>
</feature>
<evidence type="ECO:0000313" key="5">
    <source>
        <dbReference type="Proteomes" id="UP000308652"/>
    </source>
</evidence>
<dbReference type="InterPro" id="IPR017853">
    <property type="entry name" value="GH"/>
</dbReference>
<evidence type="ECO:0000259" key="3">
    <source>
        <dbReference type="Pfam" id="PF16862"/>
    </source>
</evidence>
<keyword evidence="1" id="KW-1133">Transmembrane helix</keyword>
<feature type="signal peptide" evidence="2">
    <location>
        <begin position="1"/>
        <end position="21"/>
    </location>
</feature>
<dbReference type="PANTHER" id="PTHR36183">
    <property type="entry name" value="BETA-GLUCURONIDASE"/>
    <property type="match status" value="1"/>
</dbReference>
<organism evidence="4 5">
    <name type="scientific">Crucibulum laeve</name>
    <dbReference type="NCBI Taxonomy" id="68775"/>
    <lineage>
        <taxon>Eukaryota</taxon>
        <taxon>Fungi</taxon>
        <taxon>Dikarya</taxon>
        <taxon>Basidiomycota</taxon>
        <taxon>Agaricomycotina</taxon>
        <taxon>Agaricomycetes</taxon>
        <taxon>Agaricomycetidae</taxon>
        <taxon>Agaricales</taxon>
        <taxon>Agaricineae</taxon>
        <taxon>Nidulariaceae</taxon>
        <taxon>Crucibulum</taxon>
    </lineage>
</organism>
<evidence type="ECO:0000256" key="2">
    <source>
        <dbReference type="SAM" id="SignalP"/>
    </source>
</evidence>
<protein>
    <submittedName>
        <fullName evidence="4">Glycoside hydrolase family 79 protein</fullName>
    </submittedName>
</protein>
<dbReference type="Pfam" id="PF16862">
    <property type="entry name" value="Glyco_hydro_79C"/>
    <property type="match status" value="1"/>
</dbReference>
<reference evidence="4 5" key="1">
    <citation type="journal article" date="2019" name="Nat. Ecol. Evol.">
        <title>Megaphylogeny resolves global patterns of mushroom evolution.</title>
        <authorList>
            <person name="Varga T."/>
            <person name="Krizsan K."/>
            <person name="Foldi C."/>
            <person name="Dima B."/>
            <person name="Sanchez-Garcia M."/>
            <person name="Sanchez-Ramirez S."/>
            <person name="Szollosi G.J."/>
            <person name="Szarkandi J.G."/>
            <person name="Papp V."/>
            <person name="Albert L."/>
            <person name="Andreopoulos W."/>
            <person name="Angelini C."/>
            <person name="Antonin V."/>
            <person name="Barry K.W."/>
            <person name="Bougher N.L."/>
            <person name="Buchanan P."/>
            <person name="Buyck B."/>
            <person name="Bense V."/>
            <person name="Catcheside P."/>
            <person name="Chovatia M."/>
            <person name="Cooper J."/>
            <person name="Damon W."/>
            <person name="Desjardin D."/>
            <person name="Finy P."/>
            <person name="Geml J."/>
            <person name="Haridas S."/>
            <person name="Hughes K."/>
            <person name="Justo A."/>
            <person name="Karasinski D."/>
            <person name="Kautmanova I."/>
            <person name="Kiss B."/>
            <person name="Kocsube S."/>
            <person name="Kotiranta H."/>
            <person name="LaButti K.M."/>
            <person name="Lechner B.E."/>
            <person name="Liimatainen K."/>
            <person name="Lipzen A."/>
            <person name="Lukacs Z."/>
            <person name="Mihaltcheva S."/>
            <person name="Morgado L.N."/>
            <person name="Niskanen T."/>
            <person name="Noordeloos M.E."/>
            <person name="Ohm R.A."/>
            <person name="Ortiz-Santana B."/>
            <person name="Ovrebo C."/>
            <person name="Racz N."/>
            <person name="Riley R."/>
            <person name="Savchenko A."/>
            <person name="Shiryaev A."/>
            <person name="Soop K."/>
            <person name="Spirin V."/>
            <person name="Szebenyi C."/>
            <person name="Tomsovsky M."/>
            <person name="Tulloss R.E."/>
            <person name="Uehling J."/>
            <person name="Grigoriev I.V."/>
            <person name="Vagvolgyi C."/>
            <person name="Papp T."/>
            <person name="Martin F.M."/>
            <person name="Miettinen O."/>
            <person name="Hibbett D.S."/>
            <person name="Nagy L.G."/>
        </authorList>
    </citation>
    <scope>NUCLEOTIDE SEQUENCE [LARGE SCALE GENOMIC DNA]</scope>
    <source>
        <strain evidence="4 5">CBS 166.37</strain>
    </source>
</reference>
<gene>
    <name evidence="4" type="ORF">BDQ12DRAFT_441345</name>
</gene>
<dbReference type="STRING" id="68775.A0A5C3LJN6"/>
<dbReference type="Gene3D" id="3.20.20.80">
    <property type="entry name" value="Glycosidases"/>
    <property type="match status" value="1"/>
</dbReference>
<keyword evidence="1" id="KW-0472">Membrane</keyword>
<keyword evidence="2" id="KW-0732">Signal</keyword>
<proteinExistence type="predicted"/>
<dbReference type="SUPFAM" id="SSF51445">
    <property type="entry name" value="(Trans)glycosidases"/>
    <property type="match status" value="1"/>
</dbReference>
<keyword evidence="5" id="KW-1185">Reference proteome</keyword>
<feature type="domain" description="Beta-glucuronidase C-terminal" evidence="3">
    <location>
        <begin position="466"/>
        <end position="569"/>
    </location>
</feature>
<dbReference type="InterPro" id="IPR052974">
    <property type="entry name" value="GH79_Enzymes"/>
</dbReference>